<feature type="transmembrane region" description="Helical" evidence="2">
    <location>
        <begin position="137"/>
        <end position="162"/>
    </location>
</feature>
<evidence type="ECO:0000313" key="5">
    <source>
        <dbReference type="Proteomes" id="UP000321907"/>
    </source>
</evidence>
<feature type="compositionally biased region" description="Low complexity" evidence="1">
    <location>
        <begin position="91"/>
        <end position="102"/>
    </location>
</feature>
<keyword evidence="2" id="KW-1133">Transmembrane helix</keyword>
<evidence type="ECO:0000256" key="2">
    <source>
        <dbReference type="SAM" id="Phobius"/>
    </source>
</evidence>
<dbReference type="Proteomes" id="UP000321907">
    <property type="component" value="Unassembled WGS sequence"/>
</dbReference>
<keyword evidence="5" id="KW-1185">Reference proteome</keyword>
<evidence type="ECO:0000256" key="1">
    <source>
        <dbReference type="SAM" id="MobiDB-lite"/>
    </source>
</evidence>
<name>A0A5C7FZ52_9BACT</name>
<dbReference type="InterPro" id="IPR008756">
    <property type="entry name" value="Peptidase_M56"/>
</dbReference>
<comment type="caution">
    <text evidence="4">The sequence shown here is derived from an EMBL/GenBank/DDBJ whole genome shotgun (WGS) entry which is preliminary data.</text>
</comment>
<dbReference type="OrthoDB" id="1522859at2"/>
<dbReference type="Pfam" id="PF05569">
    <property type="entry name" value="Peptidase_M56"/>
    <property type="match status" value="1"/>
</dbReference>
<dbReference type="PANTHER" id="PTHR34978:SF3">
    <property type="entry name" value="SLR0241 PROTEIN"/>
    <property type="match status" value="1"/>
</dbReference>
<dbReference type="PANTHER" id="PTHR34978">
    <property type="entry name" value="POSSIBLE SENSOR-TRANSDUCER PROTEIN BLAR"/>
    <property type="match status" value="1"/>
</dbReference>
<accession>A0A5C7FZ52</accession>
<reference evidence="4 5" key="1">
    <citation type="submission" date="2019-08" db="EMBL/GenBank/DDBJ databases">
        <title>Lewinella sp. strain SSH13 Genome sequencing and assembly.</title>
        <authorList>
            <person name="Kim I."/>
        </authorList>
    </citation>
    <scope>NUCLEOTIDE SEQUENCE [LARGE SCALE GENOMIC DNA]</scope>
    <source>
        <strain evidence="4 5">SSH13</strain>
    </source>
</reference>
<organism evidence="4 5">
    <name type="scientific">Neolewinella aurantiaca</name>
    <dbReference type="NCBI Taxonomy" id="2602767"/>
    <lineage>
        <taxon>Bacteria</taxon>
        <taxon>Pseudomonadati</taxon>
        <taxon>Bacteroidota</taxon>
        <taxon>Saprospiria</taxon>
        <taxon>Saprospirales</taxon>
        <taxon>Lewinellaceae</taxon>
        <taxon>Neolewinella</taxon>
    </lineage>
</organism>
<feature type="transmembrane region" description="Helical" evidence="2">
    <location>
        <begin position="34"/>
        <end position="54"/>
    </location>
</feature>
<evidence type="ECO:0000313" key="4">
    <source>
        <dbReference type="EMBL" id="TXF90550.1"/>
    </source>
</evidence>
<dbReference type="EMBL" id="VOXD01000006">
    <property type="protein sequence ID" value="TXF90550.1"/>
    <property type="molecule type" value="Genomic_DNA"/>
</dbReference>
<gene>
    <name evidence="4" type="ORF">FUA23_05485</name>
</gene>
<keyword evidence="2" id="KW-0472">Membrane</keyword>
<dbReference type="CDD" id="cd07341">
    <property type="entry name" value="M56_BlaR1_MecR1_like"/>
    <property type="match status" value="1"/>
</dbReference>
<dbReference type="AlphaFoldDB" id="A0A5C7FZ52"/>
<sequence length="853" mass="94011">MIYLIHAGLLLSGCFAYYWLLLRNETHFSLNRWVLLGCLVGSLVLPLVTVPAAWSLRKALVTESVVPDATEPSSSVANTSLISRAGTSATESAATKAEMTPATAPPPASTTTGQIITTQDQQTARASLPAGINYGKLLWLIYLGGVAIFGLHFLVQLGYLIVKVIRHPGFDAGGFHLVELKEEAAPYSFWNRVFLNPDRYDPETYHQIVQHEAVHVRQRHSIDLLLAELVVIVQWCNPFAWLYRRAIENNLEFLTDAEVIRQGEDPVDYQMSLVKVAVPNFPLGLTTSYNQSLLEKRITMMKSKKSSLASGWKYLTILPLLLLSVIQFNAVAQTAPVPAPDHEAASPVAIPHPAPAAEPVSAPAETAIAVAVSPVAASEATSFPLPAMTVQVSPAPAVTPVPDVVILPVANPAVSATNEDFDKARRSWTAEIEDDEVCFTFIVTQGDRQHLSTNSRCFPRAELGTLPTGQTGDFSLQRESGTVTFNGVFNGPEGLGSFDFLPDPNFRKMLAAKGYDGYEDMELLHFFFIDFTSGYLDYLNREDYKPTERELFKLAIFGLSEDEFRSALSGYQTAGYGKPDMDKMIELRIHGVNDKYINELSGLGYKDLTLDDVMKARIHGLSADFVEDMTKAGFRKMQFDDIINLSIHGVSSAYVAELKDLGYDNLSPDDVLEARIHGVRTEHIENLREAGLGNLSLEDARNAAIHGVNASYVSELAELGYTSLKIDDVITAKIHGVSKRKIGDLKKAGLTGLSLDDASKAAIHGVNADQVQELRDMGYTELEFDDYVTARIHGITPRFVQSYEVLGYGKIPFEQLTKLKIHGVSADYIRKYRRDGDDINDLIGDKIRGRHRN</sequence>
<dbReference type="RefSeq" id="WP_147929722.1">
    <property type="nucleotide sequence ID" value="NZ_VOXD01000006.1"/>
</dbReference>
<protein>
    <recommendedName>
        <fullName evidence="3">Peptidase M56 domain-containing protein</fullName>
    </recommendedName>
</protein>
<feature type="region of interest" description="Disordered" evidence="1">
    <location>
        <begin position="91"/>
        <end position="113"/>
    </location>
</feature>
<proteinExistence type="predicted"/>
<dbReference type="InterPro" id="IPR052173">
    <property type="entry name" value="Beta-lactam_resp_regulator"/>
</dbReference>
<feature type="domain" description="Peptidase M56" evidence="3">
    <location>
        <begin position="189"/>
        <end position="300"/>
    </location>
</feature>
<feature type="transmembrane region" description="Helical" evidence="2">
    <location>
        <begin position="6"/>
        <end position="22"/>
    </location>
</feature>
<keyword evidence="2" id="KW-0812">Transmembrane</keyword>
<feature type="transmembrane region" description="Helical" evidence="2">
    <location>
        <begin position="311"/>
        <end position="332"/>
    </location>
</feature>
<evidence type="ECO:0000259" key="3">
    <source>
        <dbReference type="Pfam" id="PF05569"/>
    </source>
</evidence>